<reference evidence="1 2" key="1">
    <citation type="submission" date="2021-10" db="EMBL/GenBank/DDBJ databases">
        <title>Collection of gut derived symbiotic bacterial strains cultured from healthy donors.</title>
        <authorList>
            <person name="Lin H."/>
            <person name="Littmann E."/>
            <person name="Claire K."/>
            <person name="Pamer E."/>
        </authorList>
    </citation>
    <scope>NUCLEOTIDE SEQUENCE [LARGE SCALE GENOMIC DNA]</scope>
    <source>
        <strain evidence="1 2">MSK.17.68</strain>
    </source>
</reference>
<proteinExistence type="predicted"/>
<evidence type="ECO:0000313" key="2">
    <source>
        <dbReference type="Proteomes" id="UP001299409"/>
    </source>
</evidence>
<name>A0ABS8CYI5_9FIRM</name>
<dbReference type="Proteomes" id="UP001299409">
    <property type="component" value="Unassembled WGS sequence"/>
</dbReference>
<protein>
    <recommendedName>
        <fullName evidence="3">DUF4178 domain-containing protein</fullName>
    </recommendedName>
</protein>
<dbReference type="RefSeq" id="WP_226914679.1">
    <property type="nucleotide sequence ID" value="NZ_BAABXU010000001.1"/>
</dbReference>
<dbReference type="EMBL" id="JAJBMB010000005">
    <property type="protein sequence ID" value="MCB5445927.1"/>
    <property type="molecule type" value="Genomic_DNA"/>
</dbReference>
<evidence type="ECO:0008006" key="3">
    <source>
        <dbReference type="Google" id="ProtNLM"/>
    </source>
</evidence>
<sequence length="215" mass="25351">MNTIKINGLVGGYPEMIDGTSEWYYSQKGSNDFLDLYEAEELIKDGHPFYGMNCHLIHFPDGEVFSPFELRENFYVDAPVWDDGKFYFLCVDFSKKTIQIYCYYPEDKKLELIEKLPLDCVKDCYNLKLNVSPLMLGRDANECVFQIIWPEKISFSIGSTESLMFRDGDDLYFSEWHEDPDYHEYVIIRDFHTGEIKDKFSGTICRMPNGVFWRF</sequence>
<gene>
    <name evidence="1" type="ORF">LIP50_06875</name>
</gene>
<evidence type="ECO:0000313" key="1">
    <source>
        <dbReference type="EMBL" id="MCB5445927.1"/>
    </source>
</evidence>
<keyword evidence="2" id="KW-1185">Reference proteome</keyword>
<accession>A0ABS8CYI5</accession>
<comment type="caution">
    <text evidence="1">The sequence shown here is derived from an EMBL/GenBank/DDBJ whole genome shotgun (WGS) entry which is preliminary data.</text>
</comment>
<organism evidence="1 2">
    <name type="scientific">Intestinibacter bartlettii</name>
    <dbReference type="NCBI Taxonomy" id="261299"/>
    <lineage>
        <taxon>Bacteria</taxon>
        <taxon>Bacillati</taxon>
        <taxon>Bacillota</taxon>
        <taxon>Clostridia</taxon>
        <taxon>Peptostreptococcales</taxon>
        <taxon>Peptostreptococcaceae</taxon>
        <taxon>Intestinibacter</taxon>
    </lineage>
</organism>